<proteinExistence type="predicted"/>
<dbReference type="InterPro" id="IPR039426">
    <property type="entry name" value="TonB-dep_rcpt-like"/>
</dbReference>
<keyword evidence="5" id="KW-0732">Signal</keyword>
<gene>
    <name evidence="9" type="ORF">ACFO3G_06180</name>
</gene>
<organism evidence="9 10">
    <name type="scientific">Falsiporphyromonas endometrii</name>
    <dbReference type="NCBI Taxonomy" id="1387297"/>
    <lineage>
        <taxon>Bacteria</taxon>
        <taxon>Pseudomonadati</taxon>
        <taxon>Bacteroidota</taxon>
        <taxon>Bacteroidia</taxon>
        <taxon>Bacteroidales</taxon>
        <taxon>Porphyromonadaceae</taxon>
        <taxon>Falsiporphyromonas</taxon>
    </lineage>
</organism>
<keyword evidence="4" id="KW-0812">Transmembrane</keyword>
<keyword evidence="7" id="KW-0998">Cell outer membrane</keyword>
<dbReference type="RefSeq" id="WP_380079001.1">
    <property type="nucleotide sequence ID" value="NZ_JBHSGO010000181.1"/>
</dbReference>
<evidence type="ECO:0000256" key="3">
    <source>
        <dbReference type="ARBA" id="ARBA00022452"/>
    </source>
</evidence>
<dbReference type="InterPro" id="IPR012910">
    <property type="entry name" value="Plug_dom"/>
</dbReference>
<keyword evidence="3" id="KW-1134">Transmembrane beta strand</keyword>
<protein>
    <submittedName>
        <fullName evidence="9">TonB-dependent receptor plug domain-containing protein</fullName>
    </submittedName>
</protein>
<evidence type="ECO:0000256" key="6">
    <source>
        <dbReference type="ARBA" id="ARBA00023136"/>
    </source>
</evidence>
<comment type="subcellular location">
    <subcellularLocation>
        <location evidence="1">Cell outer membrane</location>
        <topology evidence="1">Multi-pass membrane protein</topology>
    </subcellularLocation>
</comment>
<feature type="domain" description="TonB-dependent receptor plug" evidence="8">
    <location>
        <begin position="129"/>
        <end position="212"/>
    </location>
</feature>
<reference evidence="10" key="1">
    <citation type="journal article" date="2019" name="Int. J. Syst. Evol. Microbiol.">
        <title>The Global Catalogue of Microorganisms (GCM) 10K type strain sequencing project: providing services to taxonomists for standard genome sequencing and annotation.</title>
        <authorList>
            <consortium name="The Broad Institute Genomics Platform"/>
            <consortium name="The Broad Institute Genome Sequencing Center for Infectious Disease"/>
            <person name="Wu L."/>
            <person name="Ma J."/>
        </authorList>
    </citation>
    <scope>NUCLEOTIDE SEQUENCE [LARGE SCALE GENOMIC DNA]</scope>
    <source>
        <strain evidence="10">CGMCC 4.7357</strain>
    </source>
</reference>
<accession>A0ABV9K8B0</accession>
<name>A0ABV9K8B0_9PORP</name>
<dbReference type="Proteomes" id="UP001596020">
    <property type="component" value="Unassembled WGS sequence"/>
</dbReference>
<evidence type="ECO:0000256" key="1">
    <source>
        <dbReference type="ARBA" id="ARBA00004571"/>
    </source>
</evidence>
<evidence type="ECO:0000259" key="8">
    <source>
        <dbReference type="Pfam" id="PF07715"/>
    </source>
</evidence>
<dbReference type="InterPro" id="IPR036942">
    <property type="entry name" value="Beta-barrel_TonB_sf"/>
</dbReference>
<keyword evidence="2" id="KW-0813">Transport</keyword>
<keyword evidence="10" id="KW-1185">Reference proteome</keyword>
<dbReference type="PANTHER" id="PTHR30069:SF29">
    <property type="entry name" value="HEMOGLOBIN AND HEMOGLOBIN-HAPTOGLOBIN-BINDING PROTEIN 1-RELATED"/>
    <property type="match status" value="1"/>
</dbReference>
<keyword evidence="6" id="KW-0472">Membrane</keyword>
<dbReference type="Gene3D" id="2.40.170.20">
    <property type="entry name" value="TonB-dependent receptor, beta-barrel domain"/>
    <property type="match status" value="1"/>
</dbReference>
<dbReference type="PANTHER" id="PTHR30069">
    <property type="entry name" value="TONB-DEPENDENT OUTER MEMBRANE RECEPTOR"/>
    <property type="match status" value="1"/>
</dbReference>
<evidence type="ECO:0000256" key="2">
    <source>
        <dbReference type="ARBA" id="ARBA00022448"/>
    </source>
</evidence>
<evidence type="ECO:0000256" key="7">
    <source>
        <dbReference type="ARBA" id="ARBA00023237"/>
    </source>
</evidence>
<dbReference type="SUPFAM" id="SSF56935">
    <property type="entry name" value="Porins"/>
    <property type="match status" value="1"/>
</dbReference>
<dbReference type="InterPro" id="IPR008969">
    <property type="entry name" value="CarboxyPept-like_regulatory"/>
</dbReference>
<dbReference type="SUPFAM" id="SSF49464">
    <property type="entry name" value="Carboxypeptidase regulatory domain-like"/>
    <property type="match status" value="1"/>
</dbReference>
<keyword evidence="9" id="KW-0675">Receptor</keyword>
<evidence type="ECO:0000256" key="5">
    <source>
        <dbReference type="ARBA" id="ARBA00022729"/>
    </source>
</evidence>
<evidence type="ECO:0000313" key="9">
    <source>
        <dbReference type="EMBL" id="MFC4666183.1"/>
    </source>
</evidence>
<dbReference type="EMBL" id="JBHSGO010000181">
    <property type="protein sequence ID" value="MFC4666183.1"/>
    <property type="molecule type" value="Genomic_DNA"/>
</dbReference>
<evidence type="ECO:0000313" key="10">
    <source>
        <dbReference type="Proteomes" id="UP001596020"/>
    </source>
</evidence>
<dbReference type="Pfam" id="PF07715">
    <property type="entry name" value="Plug"/>
    <property type="match status" value="1"/>
</dbReference>
<evidence type="ECO:0000256" key="4">
    <source>
        <dbReference type="ARBA" id="ARBA00022692"/>
    </source>
</evidence>
<comment type="caution">
    <text evidence="9">The sequence shown here is derived from an EMBL/GenBank/DDBJ whole genome shotgun (WGS) entry which is preliminary data.</text>
</comment>
<sequence>MIQLFPLCLFAQDMITGRVLNEDGQGLEQVTIAFDHGEAVLSESNGIFRILLGPNQPFVNVTFSCIGYEQKKVKLYKGERDVQIFLKDQVNELETLMVRPSKYGRVRDYAAQTVTLNSFEIVTNPSAMGDVLSGLKITPGVQQNENDGRLIIHGGSPEESNLYLDGLLLFNPYTLQPKNSEVRSRFSPDLFRGVVLYSGGYSAQYGNAMSGVLQLNSLSPQEMKPKMDINLSSIGPEVSVITKHRAHSSRTSVGYQNMALYTEVIGGKSSRFHHYDQVQVDHFSQLILPHRGLLKSYLNGSLSSVKFDQKRINAMLNGSRLKEQYLYGYTVFTQPLNPKWSLYLGCSFGIDHIRGNSLQETMDKVSSKRFDCQGKIELKYYNESFTNRMGLENVHTDLESRYTLSRSYQALWQNELPAFYDEVGWSHGPLNLNVGLRAEYSSLLNSYNLAPRLYVGYQLDVHNTLSLTGGIYHQMPDDYVLRYTCRLPFRKAQVATVSYNFSKGLSKLQGDLFYKRYTHLSTYNLADGQPVAFGDLGYGTAKGVSLFWRNQWGDLDYWLTYSYTDTQILSNNASFLHAPSYNSKHVFNMTAKYWFASLHSLWGMSFFIDSGATYYDQFYNPSSSKTTAARTRFDLSWSYLPKDNIIIHLGCRNILGCKNIYGYEYSEASVRPIVPSDTPFIFIGLFITLGNTHNNQLNSL</sequence>